<dbReference type="WBParaSite" id="RSKR_0000593933.1">
    <property type="protein sequence ID" value="RSKR_0000593933.1"/>
    <property type="gene ID" value="RSKR_0000593933"/>
</dbReference>
<evidence type="ECO:0000313" key="1">
    <source>
        <dbReference type="Proteomes" id="UP000095286"/>
    </source>
</evidence>
<evidence type="ECO:0000313" key="2">
    <source>
        <dbReference type="WBParaSite" id="RSKR_0000593933.1"/>
    </source>
</evidence>
<protein>
    <submittedName>
        <fullName evidence="2">Late expression factor 11</fullName>
    </submittedName>
</protein>
<accession>A0AC35TZ64</accession>
<name>A0AC35TZ64_9BILA</name>
<organism evidence="1 2">
    <name type="scientific">Rhabditophanes sp. KR3021</name>
    <dbReference type="NCBI Taxonomy" id="114890"/>
    <lineage>
        <taxon>Eukaryota</taxon>
        <taxon>Metazoa</taxon>
        <taxon>Ecdysozoa</taxon>
        <taxon>Nematoda</taxon>
        <taxon>Chromadorea</taxon>
        <taxon>Rhabditida</taxon>
        <taxon>Tylenchina</taxon>
        <taxon>Panagrolaimomorpha</taxon>
        <taxon>Strongyloidoidea</taxon>
        <taxon>Alloionematidae</taxon>
        <taxon>Rhabditophanes</taxon>
    </lineage>
</organism>
<dbReference type="Proteomes" id="UP000095286">
    <property type="component" value="Unplaced"/>
</dbReference>
<proteinExistence type="predicted"/>
<reference evidence="2" key="1">
    <citation type="submission" date="2016-11" db="UniProtKB">
        <authorList>
            <consortium name="WormBaseParasite"/>
        </authorList>
    </citation>
    <scope>IDENTIFICATION</scope>
    <source>
        <strain evidence="2">KR3021</strain>
    </source>
</reference>
<sequence>MDKNIKEALCQAHIFQIIFHNLDDRVSFASINSLCNEIANKIVCNRQLQIADSELYLIDNATEFARSQCEKSYQSENIYEHYYTTLTVFCKPTTEQLSSADILLNIKQIQKVLNK</sequence>